<sequence length="29" mass="3142">MCYTHPSVASLFSVLRSSSSAPVRTFGPR</sequence>
<dbReference type="EMBL" id="CH474031">
    <property type="protein sequence ID" value="EDL90726.1"/>
    <property type="molecule type" value="Genomic_DNA"/>
</dbReference>
<evidence type="ECO:0000313" key="1">
    <source>
        <dbReference type="EMBL" id="EDL90726.1"/>
    </source>
</evidence>
<name>A6KA11_RAT</name>
<accession>A6KA11</accession>
<dbReference type="Proteomes" id="UP000234681">
    <property type="component" value="Chromosome 16"/>
</dbReference>
<gene>
    <name evidence="1" type="ORF">rCG_38894</name>
</gene>
<protein>
    <submittedName>
        <fullName evidence="1">RCG38894</fullName>
    </submittedName>
</protein>
<proteinExistence type="predicted"/>
<organism evidence="1 2">
    <name type="scientific">Rattus norvegicus</name>
    <name type="common">Rat</name>
    <dbReference type="NCBI Taxonomy" id="10116"/>
    <lineage>
        <taxon>Eukaryota</taxon>
        <taxon>Metazoa</taxon>
        <taxon>Chordata</taxon>
        <taxon>Craniata</taxon>
        <taxon>Vertebrata</taxon>
        <taxon>Euteleostomi</taxon>
        <taxon>Mammalia</taxon>
        <taxon>Eutheria</taxon>
        <taxon>Euarchontoglires</taxon>
        <taxon>Glires</taxon>
        <taxon>Rodentia</taxon>
        <taxon>Myomorpha</taxon>
        <taxon>Muroidea</taxon>
        <taxon>Muridae</taxon>
        <taxon>Murinae</taxon>
        <taxon>Rattus</taxon>
    </lineage>
</organism>
<evidence type="ECO:0000313" key="2">
    <source>
        <dbReference type="Proteomes" id="UP000234681"/>
    </source>
</evidence>
<dbReference type="AlphaFoldDB" id="A6KA11"/>
<reference evidence="1 2" key="1">
    <citation type="submission" date="2005-09" db="EMBL/GenBank/DDBJ databases">
        <authorList>
            <person name="Mural R.J."/>
            <person name="Li P.W."/>
            <person name="Adams M.D."/>
            <person name="Amanatides P.G."/>
            <person name="Baden-Tillson H."/>
            <person name="Barnstead M."/>
            <person name="Chin S.H."/>
            <person name="Dew I."/>
            <person name="Evans C.A."/>
            <person name="Ferriera S."/>
            <person name="Flanigan M."/>
            <person name="Fosler C."/>
            <person name="Glodek A."/>
            <person name="Gu Z."/>
            <person name="Holt R.A."/>
            <person name="Jennings D."/>
            <person name="Kraft C.L."/>
            <person name="Lu F."/>
            <person name="Nguyen T."/>
            <person name="Nusskern D.R."/>
            <person name="Pfannkoch C.M."/>
            <person name="Sitter C."/>
            <person name="Sutton G.G."/>
            <person name="Venter J.C."/>
            <person name="Wang Z."/>
            <person name="Woodage T."/>
            <person name="Zheng X.H."/>
            <person name="Zhong F."/>
        </authorList>
    </citation>
    <scope>NUCLEOTIDE SEQUENCE [LARGE SCALE GENOMIC DNA]</scope>
    <source>
        <strain>BN</strain>
        <strain evidence="2">Sprague-Dawley</strain>
    </source>
</reference>